<reference evidence="2" key="1">
    <citation type="submission" date="2022-02" db="EMBL/GenBank/DDBJ databases">
        <title>Fredinandcohnia quinoae sp. nov. isolated from Chenopodium quinoa seeds.</title>
        <authorList>
            <person name="Saati-Santamaria Z."/>
            <person name="Flores-Felix J.D."/>
            <person name="Igual J.M."/>
            <person name="Velazquez E."/>
            <person name="Garcia-Fraile P."/>
            <person name="Martinez-Molina E."/>
        </authorList>
    </citation>
    <scope>NUCLEOTIDE SEQUENCE</scope>
    <source>
        <strain evidence="2">SECRCQ15</strain>
    </source>
</reference>
<dbReference type="RefSeq" id="WP_240253138.1">
    <property type="nucleotide sequence ID" value="NZ_JAKTTI010000004.1"/>
</dbReference>
<feature type="transmembrane region" description="Helical" evidence="1">
    <location>
        <begin position="122"/>
        <end position="143"/>
    </location>
</feature>
<keyword evidence="1" id="KW-1133">Transmembrane helix</keyword>
<dbReference type="AlphaFoldDB" id="A0AAW5E3L5"/>
<comment type="caution">
    <text evidence="2">The sequence shown here is derived from an EMBL/GenBank/DDBJ whole genome shotgun (WGS) entry which is preliminary data.</text>
</comment>
<proteinExistence type="predicted"/>
<evidence type="ECO:0000313" key="3">
    <source>
        <dbReference type="Proteomes" id="UP001431131"/>
    </source>
</evidence>
<feature type="transmembrane region" description="Helical" evidence="1">
    <location>
        <begin position="74"/>
        <end position="102"/>
    </location>
</feature>
<dbReference type="Pfam" id="PF22564">
    <property type="entry name" value="HAAS"/>
    <property type="match status" value="1"/>
</dbReference>
<dbReference type="Proteomes" id="UP001431131">
    <property type="component" value="Unassembled WGS sequence"/>
</dbReference>
<protein>
    <submittedName>
        <fullName evidence="2">Uncharacterized protein</fullName>
    </submittedName>
</protein>
<feature type="transmembrane region" description="Helical" evidence="1">
    <location>
        <begin position="181"/>
        <end position="205"/>
    </location>
</feature>
<keyword evidence="3" id="KW-1185">Reference proteome</keyword>
<evidence type="ECO:0000256" key="1">
    <source>
        <dbReference type="SAM" id="Phobius"/>
    </source>
</evidence>
<feature type="transmembrane region" description="Helical" evidence="1">
    <location>
        <begin position="225"/>
        <end position="243"/>
    </location>
</feature>
<feature type="transmembrane region" description="Helical" evidence="1">
    <location>
        <begin position="255"/>
        <end position="274"/>
    </location>
</feature>
<organism evidence="2 3">
    <name type="scientific">Fredinandcohnia quinoae</name>
    <dbReference type="NCBI Taxonomy" id="2918902"/>
    <lineage>
        <taxon>Bacteria</taxon>
        <taxon>Bacillati</taxon>
        <taxon>Bacillota</taxon>
        <taxon>Bacilli</taxon>
        <taxon>Bacillales</taxon>
        <taxon>Bacillaceae</taxon>
        <taxon>Fredinandcohnia</taxon>
    </lineage>
</organism>
<name>A0AAW5E3L5_9BACI</name>
<keyword evidence="1" id="KW-0812">Transmembrane</keyword>
<feature type="transmembrane region" description="Helical" evidence="1">
    <location>
        <begin position="301"/>
        <end position="321"/>
    </location>
</feature>
<sequence length="328" mass="37236">MGLIEIYIQEVTKRLPEKNRGDIALELRSTIMDMLPDDYSEQEVKDALVKLGDPVDLANGYQDRPKHLIGPRLYYMYIHLLKMIIPIAVVVSVIALFASKILSYDGEEAVLNLVLDMIGEGIWEVISIGIHVFFWLTLVFAILERTDAANTHLPTLKKWTPEDLKSVTYIPKKKMISKSEVFFSLLWIAIWVTVYFYASSLVGVYEKGAEGLVYVTPSFNHDVLLSYWPFAVIVAGLEFLLAINKFIVGQWTKKIAVLNAICLLVSTIIFLMIISNPNLLTGEFIAYWTDIFSEEGVEIKFLYGIAFIYIITVAIDVYQGFRKANILS</sequence>
<gene>
    <name evidence="2" type="ORF">MJG50_04570</name>
</gene>
<accession>A0AAW5E3L5</accession>
<keyword evidence="1" id="KW-0472">Membrane</keyword>
<evidence type="ECO:0000313" key="2">
    <source>
        <dbReference type="EMBL" id="MCH1624591.1"/>
    </source>
</evidence>
<dbReference type="EMBL" id="JAKTTI010000004">
    <property type="protein sequence ID" value="MCH1624591.1"/>
    <property type="molecule type" value="Genomic_DNA"/>
</dbReference>